<dbReference type="EMBL" id="KI913114">
    <property type="protein sequence ID" value="ETV89276.1"/>
    <property type="molecule type" value="Genomic_DNA"/>
</dbReference>
<dbReference type="GeneID" id="20802613"/>
<sequence length="152" mass="16831">MGRKGPPRPTRRDERQQQRQDDAKARKRDASLAERAALALGQFQRAATMPETRAGRLDLRRALAEKGLVLQRYGEPHANDKLGRGDMCTLISSQHDESFDGLDEGTSEEDIVADEAPDTAARLYECATTLEGSSGDDWIDLVDPFGDDLVFL</sequence>
<reference evidence="2" key="1">
    <citation type="submission" date="2013-12" db="EMBL/GenBank/DDBJ databases">
        <title>The Genome Sequence of Aphanomyces astaci APO3.</title>
        <authorList>
            <consortium name="The Broad Institute Genomics Platform"/>
            <person name="Russ C."/>
            <person name="Tyler B."/>
            <person name="van West P."/>
            <person name="Dieguez-Uribeondo J."/>
            <person name="Young S.K."/>
            <person name="Zeng Q."/>
            <person name="Gargeya S."/>
            <person name="Fitzgerald M."/>
            <person name="Abouelleil A."/>
            <person name="Alvarado L."/>
            <person name="Chapman S.B."/>
            <person name="Gainer-Dewar J."/>
            <person name="Goldberg J."/>
            <person name="Griggs A."/>
            <person name="Gujja S."/>
            <person name="Hansen M."/>
            <person name="Howarth C."/>
            <person name="Imamovic A."/>
            <person name="Ireland A."/>
            <person name="Larimer J."/>
            <person name="McCowan C."/>
            <person name="Murphy C."/>
            <person name="Pearson M."/>
            <person name="Poon T.W."/>
            <person name="Priest M."/>
            <person name="Roberts A."/>
            <person name="Saif S."/>
            <person name="Shea T."/>
            <person name="Sykes S."/>
            <person name="Wortman J."/>
            <person name="Nusbaum C."/>
            <person name="Birren B."/>
        </authorList>
    </citation>
    <scope>NUCLEOTIDE SEQUENCE [LARGE SCALE GENOMIC DNA]</scope>
    <source>
        <strain evidence="2">APO3</strain>
    </source>
</reference>
<gene>
    <name evidence="2" type="ORF">H257_00617</name>
</gene>
<feature type="region of interest" description="Disordered" evidence="1">
    <location>
        <begin position="1"/>
        <end position="30"/>
    </location>
</feature>
<dbReference type="RefSeq" id="XP_009821676.1">
    <property type="nucleotide sequence ID" value="XM_009823374.1"/>
</dbReference>
<proteinExistence type="predicted"/>
<evidence type="ECO:0000256" key="1">
    <source>
        <dbReference type="SAM" id="MobiDB-lite"/>
    </source>
</evidence>
<evidence type="ECO:0000313" key="2">
    <source>
        <dbReference type="EMBL" id="ETV89276.1"/>
    </source>
</evidence>
<dbReference type="AlphaFoldDB" id="W4HCF9"/>
<dbReference type="VEuPathDB" id="FungiDB:H257_00617"/>
<name>W4HCF9_APHAT</name>
<accession>W4HCF9</accession>
<organism evidence="2">
    <name type="scientific">Aphanomyces astaci</name>
    <name type="common">Crayfish plague agent</name>
    <dbReference type="NCBI Taxonomy" id="112090"/>
    <lineage>
        <taxon>Eukaryota</taxon>
        <taxon>Sar</taxon>
        <taxon>Stramenopiles</taxon>
        <taxon>Oomycota</taxon>
        <taxon>Saprolegniomycetes</taxon>
        <taxon>Saprolegniales</taxon>
        <taxon>Verrucalvaceae</taxon>
        <taxon>Aphanomyces</taxon>
    </lineage>
</organism>
<protein>
    <submittedName>
        <fullName evidence="2">Uncharacterized protein</fullName>
    </submittedName>
</protein>
<feature type="compositionally biased region" description="Basic and acidic residues" evidence="1">
    <location>
        <begin position="10"/>
        <end position="30"/>
    </location>
</feature>